<dbReference type="AlphaFoldDB" id="E1QUU8"/>
<evidence type="ECO:0000313" key="4">
    <source>
        <dbReference type="EMBL" id="ADN49951.1"/>
    </source>
</evidence>
<sequence>MSRNIYVKHRPAVIGAGLTLFRRRMLETPKELAWIAAKQALDEAGLTLKDIDCVVIGSAPDTFDGVHMKGEYLADGAGGVGKPTMRVFVGGATGVMVPIAAWWHVASGHCKTVLAVAEEKMSDADIPHPQAVFRYIWDPVTEVPLQPNLIWIFALEMHRYMYKCGVKKEDIALVSVKNKRNALDHPAAQVAANITVDDVLKSEVLVWPVQLLDISPVSDGAAAFVVASEDVARRQTDTPVWIDGVGWALDTTSWTNRDLAFPEYANVAAQMAYRMAGITNPRKEIDVAEVYDPFDYKELHHMEGLGLAKKCEASKLTKEGVTQRDGDLPINPSGGLLGVGNPIAAAGVMKVAEIYWQLAGKAGKRQVKKPVYTGLAHAWGDLMQASTVVVMRV</sequence>
<dbReference type="InterPro" id="IPR055140">
    <property type="entry name" value="Thiolase_C_2"/>
</dbReference>
<keyword evidence="4" id="KW-0808">Transferase</keyword>
<dbReference type="Pfam" id="PF22691">
    <property type="entry name" value="Thiolase_C_1"/>
    <property type="match status" value="1"/>
</dbReference>
<proteinExistence type="predicted"/>
<dbReference type="InterPro" id="IPR020616">
    <property type="entry name" value="Thiolase_N"/>
</dbReference>
<gene>
    <name evidence="4" type="ordered locus">Vdis_0553</name>
</gene>
<dbReference type="GeneID" id="9751473"/>
<feature type="domain" description="Thiolase C-terminal" evidence="3">
    <location>
        <begin position="252"/>
        <end position="391"/>
    </location>
</feature>
<dbReference type="NCBIfam" id="NF004721">
    <property type="entry name" value="PRK06065.1"/>
    <property type="match status" value="1"/>
</dbReference>
<dbReference type="OrthoDB" id="167534at2157"/>
<dbReference type="GO" id="GO:0016747">
    <property type="term" value="F:acyltransferase activity, transferring groups other than amino-acyl groups"/>
    <property type="evidence" value="ECO:0007669"/>
    <property type="project" value="InterPro"/>
</dbReference>
<dbReference type="KEGG" id="vdi:Vdis_0553"/>
<organism evidence="4 5">
    <name type="scientific">Vulcanisaeta distributa (strain DSM 14429 / JCM 11212 / NBRC 100878 / IC-017)</name>
    <dbReference type="NCBI Taxonomy" id="572478"/>
    <lineage>
        <taxon>Archaea</taxon>
        <taxon>Thermoproteota</taxon>
        <taxon>Thermoprotei</taxon>
        <taxon>Thermoproteales</taxon>
        <taxon>Thermoproteaceae</taxon>
        <taxon>Vulcanisaeta</taxon>
    </lineage>
</organism>
<keyword evidence="5" id="KW-1185">Reference proteome</keyword>
<dbReference type="PANTHER" id="PTHR42870:SF7">
    <property type="entry name" value="ACETYL-COA C-ACETYLTRANSFERASE (ACETOACETYL-COA THIOLASE) (ACAB-3)"/>
    <property type="match status" value="1"/>
</dbReference>
<reference evidence="5" key="2">
    <citation type="journal article" date="2010" name="Stand. Genomic Sci.">
        <title>Complete genome sequence of Vulcanisaeta distributa type strain (IC-017T).</title>
        <authorList>
            <person name="Mavromatis K."/>
            <person name="Sikorski J."/>
            <person name="Pabst E."/>
            <person name="Teshima H."/>
            <person name="Lapidus A."/>
            <person name="Lucas S."/>
            <person name="Nolan M."/>
            <person name="Glavina Del Rio T."/>
            <person name="Cheng J."/>
            <person name="Bruce D."/>
            <person name="Goodwin L."/>
            <person name="Pitluck S."/>
            <person name="Liolios K."/>
            <person name="Ivanova N."/>
            <person name="Mikhailova N."/>
            <person name="Pati A."/>
            <person name="Chen A."/>
            <person name="Palaniappan K."/>
            <person name="Land M."/>
            <person name="Hauser L."/>
            <person name="Chang Y."/>
            <person name="Jeffries C."/>
            <person name="Rohde M."/>
            <person name="Spring S."/>
            <person name="Goker M."/>
            <person name="Wirth R."/>
            <person name="Woyke T."/>
            <person name="Bristow J."/>
            <person name="Eisen J."/>
            <person name="Markowitz V."/>
            <person name="Hugenholtz P."/>
            <person name="Klenk H."/>
            <person name="Kyrpides N."/>
        </authorList>
    </citation>
    <scope>NUCLEOTIDE SEQUENCE [LARGE SCALE GENOMIC DNA]</scope>
    <source>
        <strain evidence="5">DSM 14429 / JCM 11212 / NBRC 100878 / IC-017</strain>
    </source>
</reference>
<dbReference type="GO" id="GO:0008299">
    <property type="term" value="P:isoprenoid biosynthetic process"/>
    <property type="evidence" value="ECO:0007669"/>
    <property type="project" value="UniProtKB-KW"/>
</dbReference>
<accession>E1QUU8</accession>
<protein>
    <submittedName>
        <fullName evidence="4">Acetyl-CoA acetyltransferase</fullName>
    </submittedName>
</protein>
<evidence type="ECO:0000313" key="5">
    <source>
        <dbReference type="Proteomes" id="UP000006681"/>
    </source>
</evidence>
<evidence type="ECO:0000259" key="2">
    <source>
        <dbReference type="Pfam" id="PF00108"/>
    </source>
</evidence>
<dbReference type="Gene3D" id="3.40.47.10">
    <property type="match status" value="1"/>
</dbReference>
<dbReference type="CDD" id="cd00829">
    <property type="entry name" value="SCP-x_thiolase"/>
    <property type="match status" value="1"/>
</dbReference>
<reference evidence="4 5" key="1">
    <citation type="journal article" date="2010" name="Stand. Genomic Sci.">
        <title>Complete genome sequence of Vulcanisaeta distributa type strain (IC-017).</title>
        <authorList>
            <person name="Mavromatis K."/>
            <person name="Sikorski J."/>
            <person name="Pabst E."/>
            <person name="Teshima H."/>
            <person name="Lapidus A."/>
            <person name="Lucas S."/>
            <person name="Nolan M."/>
            <person name="Glavina Del Rio T."/>
            <person name="Cheng J.F."/>
            <person name="Bruce D."/>
            <person name="Goodwin L."/>
            <person name="Pitluck S."/>
            <person name="Liolios K."/>
            <person name="Ivanova N."/>
            <person name="Mikhailova N."/>
            <person name="Pati A."/>
            <person name="Chen A."/>
            <person name="Palaniappan K."/>
            <person name="Land M."/>
            <person name="Hauser L."/>
            <person name="Chang Y.J."/>
            <person name="Jeffries C.D."/>
            <person name="Rohde M."/>
            <person name="Spring S."/>
            <person name="Goker M."/>
            <person name="Wirth R."/>
            <person name="Woyke T."/>
            <person name="Bristow J."/>
            <person name="Eisen J.A."/>
            <person name="Markowitz V."/>
            <person name="Hugenholtz P."/>
            <person name="Klenk H.P."/>
            <person name="Kyrpides N.C."/>
        </authorList>
    </citation>
    <scope>NUCLEOTIDE SEQUENCE [LARGE SCALE GENOMIC DNA]</scope>
    <source>
        <strain evidence="5">DSM 14429 / JCM 11212 / NBRC 100878 / IC-017</strain>
    </source>
</reference>
<dbReference type="Pfam" id="PF00108">
    <property type="entry name" value="Thiolase_N"/>
    <property type="match status" value="1"/>
</dbReference>
<dbReference type="Proteomes" id="UP000006681">
    <property type="component" value="Chromosome"/>
</dbReference>
<name>E1QUU8_VULDI</name>
<evidence type="ECO:0000259" key="3">
    <source>
        <dbReference type="Pfam" id="PF22691"/>
    </source>
</evidence>
<dbReference type="PIRSF" id="PIRSF000429">
    <property type="entry name" value="Ac-CoA_Ac_transf"/>
    <property type="match status" value="1"/>
</dbReference>
<dbReference type="SUPFAM" id="SSF53901">
    <property type="entry name" value="Thiolase-like"/>
    <property type="match status" value="2"/>
</dbReference>
<dbReference type="EMBL" id="CP002100">
    <property type="protein sequence ID" value="ADN49951.1"/>
    <property type="molecule type" value="Genomic_DNA"/>
</dbReference>
<keyword evidence="1" id="KW-0414">Isoprene biosynthesis</keyword>
<dbReference type="InterPro" id="IPR016039">
    <property type="entry name" value="Thiolase-like"/>
</dbReference>
<dbReference type="HOGENOM" id="CLU_035425_2_2_2"/>
<dbReference type="PANTHER" id="PTHR42870">
    <property type="entry name" value="ACETYL-COA C-ACETYLTRANSFERASE"/>
    <property type="match status" value="1"/>
</dbReference>
<dbReference type="InterPro" id="IPR002155">
    <property type="entry name" value="Thiolase"/>
</dbReference>
<feature type="domain" description="Thiolase N-terminal" evidence="2">
    <location>
        <begin position="27"/>
        <end position="230"/>
    </location>
</feature>
<dbReference type="STRING" id="572478.Vdis_0553"/>
<dbReference type="RefSeq" id="WP_013335676.1">
    <property type="nucleotide sequence ID" value="NC_014537.1"/>
</dbReference>
<evidence type="ECO:0000256" key="1">
    <source>
        <dbReference type="ARBA" id="ARBA00023229"/>
    </source>
</evidence>
<dbReference type="eggNOG" id="arCOG01280">
    <property type="taxonomic scope" value="Archaea"/>
</dbReference>